<dbReference type="NCBIfam" id="TIGR00756">
    <property type="entry name" value="PPR"/>
    <property type="match status" value="3"/>
</dbReference>
<feature type="repeat" description="PPR" evidence="3">
    <location>
        <begin position="322"/>
        <end position="356"/>
    </location>
</feature>
<dbReference type="GO" id="GO:0003729">
    <property type="term" value="F:mRNA binding"/>
    <property type="evidence" value="ECO:0007669"/>
    <property type="project" value="UniProtKB-ARBA"/>
</dbReference>
<evidence type="ECO:0000256" key="1">
    <source>
        <dbReference type="ARBA" id="ARBA00006643"/>
    </source>
</evidence>
<evidence type="ECO:0000313" key="5">
    <source>
        <dbReference type="EMBL" id="DAD23451.1"/>
    </source>
</evidence>
<dbReference type="Proteomes" id="UP000607653">
    <property type="component" value="Unassembled WGS sequence"/>
</dbReference>
<feature type="domain" description="DYW" evidence="4">
    <location>
        <begin position="734"/>
        <end position="789"/>
    </location>
</feature>
<feature type="repeat" description="PPR" evidence="3">
    <location>
        <begin position="245"/>
        <end position="279"/>
    </location>
</feature>
<evidence type="ECO:0000313" key="6">
    <source>
        <dbReference type="Proteomes" id="UP000607653"/>
    </source>
</evidence>
<dbReference type="PROSITE" id="PS51375">
    <property type="entry name" value="PPR"/>
    <property type="match status" value="5"/>
</dbReference>
<dbReference type="InterPro" id="IPR002885">
    <property type="entry name" value="PPR_rpt"/>
</dbReference>
<dbReference type="FunFam" id="1.25.40.10:FF:000344">
    <property type="entry name" value="Pentatricopeptide repeat-containing protein"/>
    <property type="match status" value="1"/>
</dbReference>
<organism evidence="5 6">
    <name type="scientific">Nelumbo nucifera</name>
    <name type="common">Sacred lotus</name>
    <dbReference type="NCBI Taxonomy" id="4432"/>
    <lineage>
        <taxon>Eukaryota</taxon>
        <taxon>Viridiplantae</taxon>
        <taxon>Streptophyta</taxon>
        <taxon>Embryophyta</taxon>
        <taxon>Tracheophyta</taxon>
        <taxon>Spermatophyta</taxon>
        <taxon>Magnoliopsida</taxon>
        <taxon>Proteales</taxon>
        <taxon>Nelumbonaceae</taxon>
        <taxon>Nelumbo</taxon>
    </lineage>
</organism>
<protein>
    <recommendedName>
        <fullName evidence="4">DYW domain-containing protein</fullName>
    </recommendedName>
</protein>
<keyword evidence="6" id="KW-1185">Reference proteome</keyword>
<proteinExistence type="inferred from homology"/>
<dbReference type="InterPro" id="IPR046848">
    <property type="entry name" value="E_motif"/>
</dbReference>
<dbReference type="PANTHER" id="PTHR47926">
    <property type="entry name" value="PENTATRICOPEPTIDE REPEAT-CONTAINING PROTEIN"/>
    <property type="match status" value="1"/>
</dbReference>
<dbReference type="Pfam" id="PF01535">
    <property type="entry name" value="PPR"/>
    <property type="match status" value="6"/>
</dbReference>
<name>A0A822XWB7_NELNU</name>
<evidence type="ECO:0000256" key="3">
    <source>
        <dbReference type="PROSITE-ProRule" id="PRU00708"/>
    </source>
</evidence>
<feature type="repeat" description="PPR" evidence="3">
    <location>
        <begin position="133"/>
        <end position="163"/>
    </location>
</feature>
<dbReference type="FunFam" id="1.25.40.10:FF:000073">
    <property type="entry name" value="Pentatricopeptide repeat-containing protein chloroplastic"/>
    <property type="match status" value="1"/>
</dbReference>
<dbReference type="InterPro" id="IPR046960">
    <property type="entry name" value="PPR_At4g14850-like_plant"/>
</dbReference>
<feature type="repeat" description="PPR" evidence="3">
    <location>
        <begin position="497"/>
        <end position="532"/>
    </location>
</feature>
<sequence length="789" mass="87916">MNQKTNKWMYMRAQQSRAYVTHFVSPERTLQPFYWNSVIAQNATHNPQNSVSLYKQMQALSIPPNNFTFPALLKACAALGHPRTTQQIHVHVTRRGLASDKFTVSALIDAYGKCGSASDANHVFDEIPQQAMDIVSWTSLVSALSSNGCISKAFEIFSRMKHSADPQCCKGDIVGLASLVSACTAAVDDGLNCLSFGQAVHALVVKHGFESNTRLSNSLVHMYSVCEAMADASKVFDGIMIELRDVVSWNTLISGFARNGEPERALQTFNEMKSMGPMAVATNRITMIALLKSCADLGCADTSRWIHNYIASHHSSLLSSNDIVVLTALIDMHSRCGNLEWAQKIFDKVEKKNVVCWSAMIAGYEQSFCPEEALFLFRRMLMEDCNEGIDIKPNVVTLLSVIAACSALGVSRPAKVIHKYVLATGLNTDARVASALVDMYGKCGDIELARQVFSETDDLSKTLISWSAMIGAEGLHGEGQRALNLLKEMRANGFRPNEVTYISVLSACSHAGLLEEGNSCFDSMEREDGISPTTKHYACMVDLLGRAGHLDEAYGLICSMAVEADLAVWGCLLAACHLHSNCKLGEVAEKEILSLDSHSVGHRVLLANMYEEAGRWDDVIRIRVELKRKGLRKIAGRSFIEIGNKVYSFLAEDRSHHESEMIYKELDALDEKVKDAVKYDRETNTEVEDIGSVITRCKYHSERLAIAFAFMISNRNSFSNKNCRRTNDYLAKETEAYPPIRITKNLRVCRDCHYYTKLFSKVTKRELIVRDAHRFHHFKDGLCSCGDYW</sequence>
<reference evidence="5 6" key="1">
    <citation type="journal article" date="2020" name="Mol. Biol. Evol.">
        <title>Distinct Expression and Methylation Patterns for Genes with Different Fates following a Single Whole-Genome Duplication in Flowering Plants.</title>
        <authorList>
            <person name="Shi T."/>
            <person name="Rahmani R.S."/>
            <person name="Gugger P.F."/>
            <person name="Wang M."/>
            <person name="Li H."/>
            <person name="Zhang Y."/>
            <person name="Li Z."/>
            <person name="Wang Q."/>
            <person name="Van de Peer Y."/>
            <person name="Marchal K."/>
            <person name="Chen J."/>
        </authorList>
    </citation>
    <scope>NUCLEOTIDE SEQUENCE [LARGE SCALE GENOMIC DNA]</scope>
    <source>
        <tissue evidence="5">Leaf</tissue>
    </source>
</reference>
<feature type="repeat" description="PPR" evidence="3">
    <location>
        <begin position="462"/>
        <end position="496"/>
    </location>
</feature>
<accession>A0A822XWB7</accession>
<gene>
    <name evidence="5" type="ORF">HUJ06_024914</name>
</gene>
<keyword evidence="2" id="KW-0677">Repeat</keyword>
<dbReference type="AlphaFoldDB" id="A0A822XWB7"/>
<dbReference type="Pfam" id="PF14432">
    <property type="entry name" value="DYW_deaminase"/>
    <property type="match status" value="1"/>
</dbReference>
<evidence type="ECO:0000256" key="2">
    <source>
        <dbReference type="ARBA" id="ARBA00022737"/>
    </source>
</evidence>
<dbReference type="Pfam" id="PF20431">
    <property type="entry name" value="E_motif"/>
    <property type="match status" value="1"/>
</dbReference>
<dbReference type="InterPro" id="IPR032867">
    <property type="entry name" value="DYW_dom"/>
</dbReference>
<comment type="caution">
    <text evidence="5">The sequence shown here is derived from an EMBL/GenBank/DDBJ whole genome shotgun (WGS) entry which is preliminary data.</text>
</comment>
<dbReference type="GO" id="GO:0008270">
    <property type="term" value="F:zinc ion binding"/>
    <property type="evidence" value="ECO:0007669"/>
    <property type="project" value="InterPro"/>
</dbReference>
<dbReference type="PANTHER" id="PTHR47926:SF347">
    <property type="entry name" value="PENTATRICOPEPTIDE REPEAT-CONTAINING PROTEIN"/>
    <property type="match status" value="1"/>
</dbReference>
<dbReference type="Gene3D" id="1.25.40.10">
    <property type="entry name" value="Tetratricopeptide repeat domain"/>
    <property type="match status" value="5"/>
</dbReference>
<comment type="similarity">
    <text evidence="1">Belongs to the PPR family. PCMP-H subfamily.</text>
</comment>
<dbReference type="GO" id="GO:0009451">
    <property type="term" value="P:RNA modification"/>
    <property type="evidence" value="ECO:0007669"/>
    <property type="project" value="InterPro"/>
</dbReference>
<dbReference type="InterPro" id="IPR011990">
    <property type="entry name" value="TPR-like_helical_dom_sf"/>
</dbReference>
<dbReference type="EMBL" id="DUZY01000001">
    <property type="protein sequence ID" value="DAD23451.1"/>
    <property type="molecule type" value="Genomic_DNA"/>
</dbReference>
<evidence type="ECO:0000259" key="4">
    <source>
        <dbReference type="Pfam" id="PF14432"/>
    </source>
</evidence>
<dbReference type="FunFam" id="1.25.40.10:FF:000690">
    <property type="entry name" value="Pentatricopeptide repeat-containing protein"/>
    <property type="match status" value="1"/>
</dbReference>
<dbReference type="Pfam" id="PF13041">
    <property type="entry name" value="PPR_2"/>
    <property type="match status" value="2"/>
</dbReference>